<dbReference type="OrthoDB" id="533763at2759"/>
<gene>
    <name evidence="2" type="ORF">KFL_003520090</name>
</gene>
<feature type="region of interest" description="Disordered" evidence="1">
    <location>
        <begin position="56"/>
        <end position="120"/>
    </location>
</feature>
<dbReference type="Proteomes" id="UP000054558">
    <property type="component" value="Unassembled WGS sequence"/>
</dbReference>
<dbReference type="OMA" id="SHYVASM"/>
<evidence type="ECO:0000313" key="2">
    <source>
        <dbReference type="EMBL" id="GAQ87430.1"/>
    </source>
</evidence>
<protein>
    <recommendedName>
        <fullName evidence="4">STI1 domain-containing protein</fullName>
    </recommendedName>
</protein>
<organism evidence="2 3">
    <name type="scientific">Klebsormidium nitens</name>
    <name type="common">Green alga</name>
    <name type="synonym">Ulothrix nitens</name>
    <dbReference type="NCBI Taxonomy" id="105231"/>
    <lineage>
        <taxon>Eukaryota</taxon>
        <taxon>Viridiplantae</taxon>
        <taxon>Streptophyta</taxon>
        <taxon>Klebsormidiophyceae</taxon>
        <taxon>Klebsormidiales</taxon>
        <taxon>Klebsormidiaceae</taxon>
        <taxon>Klebsormidium</taxon>
    </lineage>
</organism>
<dbReference type="AlphaFoldDB" id="A0A1Y1I920"/>
<reference evidence="2 3" key="1">
    <citation type="journal article" date="2014" name="Nat. Commun.">
        <title>Klebsormidium flaccidum genome reveals primary factors for plant terrestrial adaptation.</title>
        <authorList>
            <person name="Hori K."/>
            <person name="Maruyama F."/>
            <person name="Fujisawa T."/>
            <person name="Togashi T."/>
            <person name="Yamamoto N."/>
            <person name="Seo M."/>
            <person name="Sato S."/>
            <person name="Yamada T."/>
            <person name="Mori H."/>
            <person name="Tajima N."/>
            <person name="Moriyama T."/>
            <person name="Ikeuchi M."/>
            <person name="Watanabe M."/>
            <person name="Wada H."/>
            <person name="Kobayashi K."/>
            <person name="Saito M."/>
            <person name="Masuda T."/>
            <person name="Sasaki-Sekimoto Y."/>
            <person name="Mashiguchi K."/>
            <person name="Awai K."/>
            <person name="Shimojima M."/>
            <person name="Masuda S."/>
            <person name="Iwai M."/>
            <person name="Nobusawa T."/>
            <person name="Narise T."/>
            <person name="Kondo S."/>
            <person name="Saito H."/>
            <person name="Sato R."/>
            <person name="Murakawa M."/>
            <person name="Ihara Y."/>
            <person name="Oshima-Yamada Y."/>
            <person name="Ohtaka K."/>
            <person name="Satoh M."/>
            <person name="Sonobe K."/>
            <person name="Ishii M."/>
            <person name="Ohtani R."/>
            <person name="Kanamori-Sato M."/>
            <person name="Honoki R."/>
            <person name="Miyazaki D."/>
            <person name="Mochizuki H."/>
            <person name="Umetsu J."/>
            <person name="Higashi K."/>
            <person name="Shibata D."/>
            <person name="Kamiya Y."/>
            <person name="Sato N."/>
            <person name="Nakamura Y."/>
            <person name="Tabata S."/>
            <person name="Ida S."/>
            <person name="Kurokawa K."/>
            <person name="Ohta H."/>
        </authorList>
    </citation>
    <scope>NUCLEOTIDE SEQUENCE [LARGE SCALE GENOMIC DNA]</scope>
    <source>
        <strain evidence="2 3">NIES-2285</strain>
    </source>
</reference>
<evidence type="ECO:0008006" key="4">
    <source>
        <dbReference type="Google" id="ProtNLM"/>
    </source>
</evidence>
<dbReference type="EMBL" id="DF237301">
    <property type="protein sequence ID" value="GAQ87430.1"/>
    <property type="molecule type" value="Genomic_DNA"/>
</dbReference>
<feature type="region of interest" description="Disordered" evidence="1">
    <location>
        <begin position="1"/>
        <end position="20"/>
    </location>
</feature>
<dbReference type="STRING" id="105231.A0A1Y1I920"/>
<proteinExistence type="predicted"/>
<keyword evidence="3" id="KW-1185">Reference proteome</keyword>
<accession>A0A1Y1I920</accession>
<evidence type="ECO:0000256" key="1">
    <source>
        <dbReference type="SAM" id="MobiDB-lite"/>
    </source>
</evidence>
<dbReference type="Gene3D" id="1.10.260.100">
    <property type="match status" value="1"/>
</dbReference>
<name>A0A1Y1I920_KLENI</name>
<sequence>MTEAQKYDDGPPPLEDMSEKLAALRFKKRQEEAKKGTGRLNLDDLIKPENANRRLEAAAAALGKPPGNEPAAPESAPAAKPLKRGFFDAPPAKKGPAREAKMPVLKAKPPNAQDGKRIPDFLRVKQEPTKLDDMKKKMIDVLQPTPDLLKDVVANKEVATGLDDPEIMAAVAEIAKDPSAIKKYAHNRKIVAFYSEMGKLMGSRLEKAGQRT</sequence>
<evidence type="ECO:0000313" key="3">
    <source>
        <dbReference type="Proteomes" id="UP000054558"/>
    </source>
</evidence>
<feature type="compositionally biased region" description="Low complexity" evidence="1">
    <location>
        <begin position="57"/>
        <end position="80"/>
    </location>
</feature>